<dbReference type="InterPro" id="IPR012678">
    <property type="entry name" value="Ribosomal_uL23/eL15/eS24_sf"/>
</dbReference>
<dbReference type="GO" id="GO:0003735">
    <property type="term" value="F:structural constituent of ribosome"/>
    <property type="evidence" value="ECO:0007669"/>
    <property type="project" value="InterPro"/>
</dbReference>
<dbReference type="PANTHER" id="PTHR12059:SF5">
    <property type="entry name" value="LARGE RIBOSOMAL SUBUNIT PROTEIN UL23M"/>
    <property type="match status" value="1"/>
</dbReference>
<gene>
    <name evidence="5" type="ORF">MPOL1434_LOCUS191</name>
</gene>
<evidence type="ECO:0000313" key="5">
    <source>
        <dbReference type="EMBL" id="CAD8358860.1"/>
    </source>
</evidence>
<dbReference type="Pfam" id="PF00276">
    <property type="entry name" value="Ribosomal_L23"/>
    <property type="match status" value="1"/>
</dbReference>
<dbReference type="PANTHER" id="PTHR12059">
    <property type="entry name" value="RIBOSOMAL PROTEIN L23-RELATED"/>
    <property type="match status" value="1"/>
</dbReference>
<evidence type="ECO:0000256" key="2">
    <source>
        <dbReference type="ARBA" id="ARBA00022980"/>
    </source>
</evidence>
<keyword evidence="2" id="KW-0689">Ribosomal protein</keyword>
<evidence type="ECO:0000256" key="1">
    <source>
        <dbReference type="ARBA" id="ARBA00006700"/>
    </source>
</evidence>
<organism evidence="5">
    <name type="scientific">Minutocellus polymorphus</name>
    <dbReference type="NCBI Taxonomy" id="265543"/>
    <lineage>
        <taxon>Eukaryota</taxon>
        <taxon>Sar</taxon>
        <taxon>Stramenopiles</taxon>
        <taxon>Ochrophyta</taxon>
        <taxon>Bacillariophyta</taxon>
        <taxon>Mediophyceae</taxon>
        <taxon>Cymatosirophycidae</taxon>
        <taxon>Cymatosirales</taxon>
        <taxon>Cymatosiraceae</taxon>
        <taxon>Minutocellus</taxon>
    </lineage>
</organism>
<dbReference type="GO" id="GO:0032543">
    <property type="term" value="P:mitochondrial translation"/>
    <property type="evidence" value="ECO:0007669"/>
    <property type="project" value="TreeGrafter"/>
</dbReference>
<name>A0A7S0ABN5_9STRA</name>
<accession>A0A7S0ABN5</accession>
<evidence type="ECO:0000256" key="4">
    <source>
        <dbReference type="ARBA" id="ARBA00039977"/>
    </source>
</evidence>
<keyword evidence="3" id="KW-0687">Ribonucleoprotein</keyword>
<protein>
    <recommendedName>
        <fullName evidence="4">Large ribosomal subunit protein uL23m</fullName>
    </recommendedName>
</protein>
<proteinExistence type="inferred from homology"/>
<sequence length="120" mass="14209">MFATRYLSRFRQWMPTMPIVLVDAVNATERANAQATFRVLPRMTKHEIKEHLQKIYDLPVKKVHTMNYLGKRKRVYGERKVAYYKYRDFKKAIVTFDDSIQDLGLGVKLPELDAEKVNEE</sequence>
<comment type="similarity">
    <text evidence="1">Belongs to the universal ribosomal protein uL23 family.</text>
</comment>
<dbReference type="SUPFAM" id="SSF54189">
    <property type="entry name" value="Ribosomal proteins S24e, L23 and L15e"/>
    <property type="match status" value="1"/>
</dbReference>
<evidence type="ECO:0000256" key="3">
    <source>
        <dbReference type="ARBA" id="ARBA00023274"/>
    </source>
</evidence>
<dbReference type="GO" id="GO:0005762">
    <property type="term" value="C:mitochondrial large ribosomal subunit"/>
    <property type="evidence" value="ECO:0007669"/>
    <property type="project" value="TreeGrafter"/>
</dbReference>
<reference evidence="5" key="1">
    <citation type="submission" date="2021-01" db="EMBL/GenBank/DDBJ databases">
        <authorList>
            <person name="Corre E."/>
            <person name="Pelletier E."/>
            <person name="Niang G."/>
            <person name="Scheremetjew M."/>
            <person name="Finn R."/>
            <person name="Kale V."/>
            <person name="Holt S."/>
            <person name="Cochrane G."/>
            <person name="Meng A."/>
            <person name="Brown T."/>
            <person name="Cohen L."/>
        </authorList>
    </citation>
    <scope>NUCLEOTIDE SEQUENCE</scope>
    <source>
        <strain evidence="5">CCMP3303</strain>
    </source>
</reference>
<dbReference type="AlphaFoldDB" id="A0A7S0ABN5"/>
<dbReference type="InterPro" id="IPR013025">
    <property type="entry name" value="Ribosomal_uL23-like"/>
</dbReference>
<dbReference type="Gene3D" id="3.30.70.330">
    <property type="match status" value="1"/>
</dbReference>
<dbReference type="InterPro" id="IPR012677">
    <property type="entry name" value="Nucleotide-bd_a/b_plait_sf"/>
</dbReference>
<dbReference type="EMBL" id="HBEJ01000336">
    <property type="protein sequence ID" value="CAD8358860.1"/>
    <property type="molecule type" value="Transcribed_RNA"/>
</dbReference>